<feature type="DNA-binding region" description="H-T-H motif" evidence="4">
    <location>
        <begin position="37"/>
        <end position="56"/>
    </location>
</feature>
<keyword evidence="3" id="KW-0804">Transcription</keyword>
<name>A0A372EKT0_9BURK</name>
<dbReference type="Pfam" id="PF17932">
    <property type="entry name" value="TetR_C_24"/>
    <property type="match status" value="1"/>
</dbReference>
<evidence type="ECO:0000313" key="6">
    <source>
        <dbReference type="EMBL" id="RFP79387.1"/>
    </source>
</evidence>
<dbReference type="InterPro" id="IPR050109">
    <property type="entry name" value="HTH-type_TetR-like_transc_reg"/>
</dbReference>
<keyword evidence="1" id="KW-0805">Transcription regulation</keyword>
<evidence type="ECO:0000313" key="7">
    <source>
        <dbReference type="Proteomes" id="UP000261931"/>
    </source>
</evidence>
<dbReference type="Pfam" id="PF00440">
    <property type="entry name" value="TetR_N"/>
    <property type="match status" value="1"/>
</dbReference>
<dbReference type="InterPro" id="IPR001647">
    <property type="entry name" value="HTH_TetR"/>
</dbReference>
<dbReference type="AlphaFoldDB" id="A0A372EKT0"/>
<reference evidence="6 7" key="1">
    <citation type="submission" date="2018-08" db="EMBL/GenBank/DDBJ databases">
        <title>Hydrogenophaga sp. LA-38 isolated from sludge.</title>
        <authorList>
            <person name="Im W.-T."/>
        </authorList>
    </citation>
    <scope>NUCLEOTIDE SEQUENCE [LARGE SCALE GENOMIC DNA]</scope>
    <source>
        <strain evidence="6 7">LA-38</strain>
    </source>
</reference>
<organism evidence="6 7">
    <name type="scientific">Hydrogenophaga borbori</name>
    <dbReference type="NCBI Taxonomy" id="2294117"/>
    <lineage>
        <taxon>Bacteria</taxon>
        <taxon>Pseudomonadati</taxon>
        <taxon>Pseudomonadota</taxon>
        <taxon>Betaproteobacteria</taxon>
        <taxon>Burkholderiales</taxon>
        <taxon>Comamonadaceae</taxon>
        <taxon>Hydrogenophaga</taxon>
    </lineage>
</organism>
<keyword evidence="2 4" id="KW-0238">DNA-binding</keyword>
<dbReference type="RefSeq" id="WP_116958813.1">
    <property type="nucleotide sequence ID" value="NZ_QVLS01000005.1"/>
</dbReference>
<dbReference type="Gene3D" id="1.10.10.60">
    <property type="entry name" value="Homeodomain-like"/>
    <property type="match status" value="1"/>
</dbReference>
<dbReference type="PRINTS" id="PR00455">
    <property type="entry name" value="HTHTETR"/>
</dbReference>
<dbReference type="PANTHER" id="PTHR30055:SF234">
    <property type="entry name" value="HTH-TYPE TRANSCRIPTIONAL REGULATOR BETI"/>
    <property type="match status" value="1"/>
</dbReference>
<dbReference type="GO" id="GO:0000976">
    <property type="term" value="F:transcription cis-regulatory region binding"/>
    <property type="evidence" value="ECO:0007669"/>
    <property type="project" value="TreeGrafter"/>
</dbReference>
<dbReference type="InterPro" id="IPR041490">
    <property type="entry name" value="KstR2_TetR_C"/>
</dbReference>
<keyword evidence="7" id="KW-1185">Reference proteome</keyword>
<evidence type="ECO:0000256" key="1">
    <source>
        <dbReference type="ARBA" id="ARBA00023015"/>
    </source>
</evidence>
<evidence type="ECO:0000256" key="4">
    <source>
        <dbReference type="PROSITE-ProRule" id="PRU00335"/>
    </source>
</evidence>
<evidence type="ECO:0000256" key="2">
    <source>
        <dbReference type="ARBA" id="ARBA00023125"/>
    </source>
</evidence>
<feature type="domain" description="HTH tetR-type" evidence="5">
    <location>
        <begin position="14"/>
        <end position="74"/>
    </location>
</feature>
<evidence type="ECO:0000259" key="5">
    <source>
        <dbReference type="PROSITE" id="PS50977"/>
    </source>
</evidence>
<dbReference type="Gene3D" id="1.10.357.10">
    <property type="entry name" value="Tetracycline Repressor, domain 2"/>
    <property type="match status" value="1"/>
</dbReference>
<dbReference type="PROSITE" id="PS50977">
    <property type="entry name" value="HTH_TETR_2"/>
    <property type="match status" value="1"/>
</dbReference>
<dbReference type="InterPro" id="IPR009057">
    <property type="entry name" value="Homeodomain-like_sf"/>
</dbReference>
<dbReference type="PANTHER" id="PTHR30055">
    <property type="entry name" value="HTH-TYPE TRANSCRIPTIONAL REGULATOR RUTR"/>
    <property type="match status" value="1"/>
</dbReference>
<gene>
    <name evidence="6" type="ORF">DY262_10485</name>
</gene>
<comment type="caution">
    <text evidence="6">The sequence shown here is derived from an EMBL/GenBank/DDBJ whole genome shotgun (WGS) entry which is preliminary data.</text>
</comment>
<dbReference type="SUPFAM" id="SSF48498">
    <property type="entry name" value="Tetracyclin repressor-like, C-terminal domain"/>
    <property type="match status" value="1"/>
</dbReference>
<dbReference type="Proteomes" id="UP000261931">
    <property type="component" value="Unassembled WGS sequence"/>
</dbReference>
<evidence type="ECO:0000256" key="3">
    <source>
        <dbReference type="ARBA" id="ARBA00023163"/>
    </source>
</evidence>
<protein>
    <submittedName>
        <fullName evidence="6">TetR/AcrR family transcriptional regulator</fullName>
    </submittedName>
</protein>
<proteinExistence type="predicted"/>
<dbReference type="SUPFAM" id="SSF46689">
    <property type="entry name" value="Homeodomain-like"/>
    <property type="match status" value="1"/>
</dbReference>
<sequence length="201" mass="22326">MPAATKTSRGPRSDNRLPDLLDAAARLFALHGYAGTSMRDIAVEAKMLAGSVYYHFPSKDELLLAVYAAGVQALETASAAAVAREADPWQRLEALCRAHLETVLRDSDYAQVLIRVLPDDIPRIADRLRDLRGNHERYFREAIAGLPLAPGIDRRSMRLMLMGALNWAPFWFDPQGRDTPRALARKFVGLVKEKQDVEASA</sequence>
<dbReference type="InterPro" id="IPR036271">
    <property type="entry name" value="Tet_transcr_reg_TetR-rel_C_sf"/>
</dbReference>
<accession>A0A372EKT0</accession>
<dbReference type="GO" id="GO:0003700">
    <property type="term" value="F:DNA-binding transcription factor activity"/>
    <property type="evidence" value="ECO:0007669"/>
    <property type="project" value="TreeGrafter"/>
</dbReference>
<dbReference type="EMBL" id="QVLS01000005">
    <property type="protein sequence ID" value="RFP79387.1"/>
    <property type="molecule type" value="Genomic_DNA"/>
</dbReference>